<protein>
    <recommendedName>
        <fullName evidence="3">Transcriptional regulator</fullName>
    </recommendedName>
</protein>
<gene>
    <name evidence="1" type="ORF">A3C12_01915</name>
</gene>
<dbReference type="Proteomes" id="UP000178710">
    <property type="component" value="Unassembled WGS sequence"/>
</dbReference>
<organism evidence="1 2">
    <name type="scientific">Candidatus Sungbacteria bacterium RIFCSPHIGHO2_02_FULL_49_20</name>
    <dbReference type="NCBI Taxonomy" id="1802272"/>
    <lineage>
        <taxon>Bacteria</taxon>
        <taxon>Candidatus Sungiibacteriota</taxon>
    </lineage>
</organism>
<accession>A0A1G2KP01</accession>
<evidence type="ECO:0008006" key="3">
    <source>
        <dbReference type="Google" id="ProtNLM"/>
    </source>
</evidence>
<reference evidence="1 2" key="1">
    <citation type="journal article" date="2016" name="Nat. Commun.">
        <title>Thousands of microbial genomes shed light on interconnected biogeochemical processes in an aquifer system.</title>
        <authorList>
            <person name="Anantharaman K."/>
            <person name="Brown C.T."/>
            <person name="Hug L.A."/>
            <person name="Sharon I."/>
            <person name="Castelle C.J."/>
            <person name="Probst A.J."/>
            <person name="Thomas B.C."/>
            <person name="Singh A."/>
            <person name="Wilkins M.J."/>
            <person name="Karaoz U."/>
            <person name="Brodie E.L."/>
            <person name="Williams K.H."/>
            <person name="Hubbard S.S."/>
            <person name="Banfield J.F."/>
        </authorList>
    </citation>
    <scope>NUCLEOTIDE SEQUENCE [LARGE SCALE GENOMIC DNA]</scope>
</reference>
<evidence type="ECO:0000313" key="1">
    <source>
        <dbReference type="EMBL" id="OHA01138.1"/>
    </source>
</evidence>
<proteinExistence type="predicted"/>
<comment type="caution">
    <text evidence="1">The sequence shown here is derived from an EMBL/GenBank/DDBJ whole genome shotgun (WGS) entry which is preliminary data.</text>
</comment>
<dbReference type="EMBL" id="MHQK01000034">
    <property type="protein sequence ID" value="OHA01138.1"/>
    <property type="molecule type" value="Genomic_DNA"/>
</dbReference>
<name>A0A1G2KP01_9BACT</name>
<sequence>MELILEKLFESQAKVRILRLFLRNSTTNFTLEDVLRGTGLKRASALKEIAKLIKLRFLKSKNTDLVVSRVSGSGKTKKLRMRSVRIRIYTTDPTFEFFRELRDLILRQVPESRHRIIQKLRKIGKVKLAVVTGAFINNEDARVDLLVVGEHVSRRKLESLLHLWEANTGRELTYVLMTTEEFKYRVDMFDRFIRDVLESPHDKLINILNIP</sequence>
<evidence type="ECO:0000313" key="2">
    <source>
        <dbReference type="Proteomes" id="UP000178710"/>
    </source>
</evidence>
<dbReference type="AlphaFoldDB" id="A0A1G2KP01"/>